<reference evidence="2 3" key="1">
    <citation type="submission" date="2017-09" db="EMBL/GenBank/DDBJ databases">
        <authorList>
            <consortium name="International Durum Wheat Genome Sequencing Consortium (IDWGSC)"/>
            <person name="Milanesi L."/>
        </authorList>
    </citation>
    <scope>NUCLEOTIDE SEQUENCE [LARGE SCALE GENOMIC DNA]</scope>
    <source>
        <strain evidence="3">cv. Svevo</strain>
    </source>
</reference>
<keyword evidence="1" id="KW-0812">Transmembrane</keyword>
<keyword evidence="1" id="KW-1133">Transmembrane helix</keyword>
<proteinExistence type="predicted"/>
<accession>A0A9R0WS76</accession>
<evidence type="ECO:0000313" key="3">
    <source>
        <dbReference type="Proteomes" id="UP000324705"/>
    </source>
</evidence>
<dbReference type="AlphaFoldDB" id="A0A9R0WS76"/>
<gene>
    <name evidence="2" type="ORF">TRITD_5Av1G192380</name>
</gene>
<dbReference type="Proteomes" id="UP000324705">
    <property type="component" value="Chromosome 5A"/>
</dbReference>
<dbReference type="Gramene" id="TRITD5Av1G192380.1">
    <property type="protein sequence ID" value="TRITD5Av1G192380.1"/>
    <property type="gene ID" value="TRITD5Av1G192380"/>
</dbReference>
<keyword evidence="3" id="KW-1185">Reference proteome</keyword>
<dbReference type="EMBL" id="LT934119">
    <property type="protein sequence ID" value="VAI20932.1"/>
    <property type="molecule type" value="Genomic_DNA"/>
</dbReference>
<evidence type="ECO:0000313" key="2">
    <source>
        <dbReference type="EMBL" id="VAI20932.1"/>
    </source>
</evidence>
<protein>
    <submittedName>
        <fullName evidence="2">Uncharacterized protein</fullName>
    </submittedName>
</protein>
<feature type="transmembrane region" description="Helical" evidence="1">
    <location>
        <begin position="12"/>
        <end position="36"/>
    </location>
</feature>
<keyword evidence="1" id="KW-0472">Membrane</keyword>
<organism evidence="2 3">
    <name type="scientific">Triticum turgidum subsp. durum</name>
    <name type="common">Durum wheat</name>
    <name type="synonym">Triticum durum</name>
    <dbReference type="NCBI Taxonomy" id="4567"/>
    <lineage>
        <taxon>Eukaryota</taxon>
        <taxon>Viridiplantae</taxon>
        <taxon>Streptophyta</taxon>
        <taxon>Embryophyta</taxon>
        <taxon>Tracheophyta</taxon>
        <taxon>Spermatophyta</taxon>
        <taxon>Magnoliopsida</taxon>
        <taxon>Liliopsida</taxon>
        <taxon>Poales</taxon>
        <taxon>Poaceae</taxon>
        <taxon>BOP clade</taxon>
        <taxon>Pooideae</taxon>
        <taxon>Triticodae</taxon>
        <taxon>Triticeae</taxon>
        <taxon>Triticinae</taxon>
        <taxon>Triticum</taxon>
    </lineage>
</organism>
<name>A0A9R0WS76_TRITD</name>
<sequence>MMMIGTIRLHLCFLRLLFMLSLVFICIIMLLDWRLFFFSSCCEKRKSEAMPFHSIHSCCVPPCMSIELNKNVTVCTCLLNLHISAPNLAPGSYCLSKSVIHLLINK</sequence>
<evidence type="ECO:0000256" key="1">
    <source>
        <dbReference type="SAM" id="Phobius"/>
    </source>
</evidence>